<reference evidence="2" key="2">
    <citation type="journal article" date="2019" name="Mol. Plant Microbe Interact.">
        <title>Genome sequence resources for four phytopathogenic fungi from the Colletotrichum orbiculare species complex.</title>
        <authorList>
            <person name="Gan P."/>
            <person name="Tsushima A."/>
            <person name="Narusaka M."/>
            <person name="Narusaka Y."/>
            <person name="Takano Y."/>
            <person name="Kubo Y."/>
            <person name="Shirasu K."/>
        </authorList>
    </citation>
    <scope>GENOME REANNOTATION</scope>
    <source>
        <strain evidence="2">104-T / ATCC 96160 / CBS 514.97 / LARS 414 / MAFF 240422</strain>
    </source>
</reference>
<name>A0A484G0G4_COLOR</name>
<reference evidence="2" key="1">
    <citation type="journal article" date="2013" name="New Phytol.">
        <title>Comparative genomic and transcriptomic analyses reveal the hemibiotrophic stage shift of Colletotrichum fungi.</title>
        <authorList>
            <person name="Gan P."/>
            <person name="Ikeda K."/>
            <person name="Irieda H."/>
            <person name="Narusaka M."/>
            <person name="O'Connell R.J."/>
            <person name="Narusaka Y."/>
            <person name="Takano Y."/>
            <person name="Kubo Y."/>
            <person name="Shirasu K."/>
        </authorList>
    </citation>
    <scope>NUCLEOTIDE SEQUENCE [LARGE SCALE GENOMIC DNA]</scope>
    <source>
        <strain evidence="2">104-T / ATCC 96160 / CBS 514.97 / LARS 414 / MAFF 240422</strain>
    </source>
</reference>
<organism evidence="1 2">
    <name type="scientific">Colletotrichum orbiculare (strain 104-T / ATCC 96160 / CBS 514.97 / LARS 414 / MAFF 240422)</name>
    <name type="common">Cucumber anthracnose fungus</name>
    <name type="synonym">Colletotrichum lagenarium</name>
    <dbReference type="NCBI Taxonomy" id="1213857"/>
    <lineage>
        <taxon>Eukaryota</taxon>
        <taxon>Fungi</taxon>
        <taxon>Dikarya</taxon>
        <taxon>Ascomycota</taxon>
        <taxon>Pezizomycotina</taxon>
        <taxon>Sordariomycetes</taxon>
        <taxon>Hypocreomycetidae</taxon>
        <taxon>Glomerellales</taxon>
        <taxon>Glomerellaceae</taxon>
        <taxon>Colletotrichum</taxon>
        <taxon>Colletotrichum orbiculare species complex</taxon>
    </lineage>
</organism>
<dbReference type="EMBL" id="AMCV02000006">
    <property type="protein sequence ID" value="TDZ23294.1"/>
    <property type="molecule type" value="Genomic_DNA"/>
</dbReference>
<sequence>MTLLTQMAPLVWTQPAPGSPEAFQEDEFVSLWCDMYAVLLRLNFWNPEDIIFPPADTGRHANINSQHLQNGLGMSPEAVSLVKRLPYPRITPYRRLRIYHEADAMSYLEDDDVQSCRDPHDMAQYSAQPDSLNDASYLLPQDVALARPDESDGLAWILDLEHNAFRFISGTLEAPARGVKGGLPQQYPVERPDDPDHYRNWPMYHAPTVLRRWVQDVLDLELVPASSQGEYWSTSSDILGQVIGKALRRYGWPADFREQDWARDSEQIYDAARQVEERYEKSFDPHKFGSDRKEILSQWSEDPDLIPYVGPDLS</sequence>
<proteinExistence type="predicted"/>
<evidence type="ECO:0000313" key="1">
    <source>
        <dbReference type="EMBL" id="TDZ23294.1"/>
    </source>
</evidence>
<comment type="caution">
    <text evidence="1">The sequence shown here is derived from an EMBL/GenBank/DDBJ whole genome shotgun (WGS) entry which is preliminary data.</text>
</comment>
<dbReference type="OrthoDB" id="5343383at2759"/>
<evidence type="ECO:0000313" key="2">
    <source>
        <dbReference type="Proteomes" id="UP000014480"/>
    </source>
</evidence>
<gene>
    <name evidence="1" type="ORF">Cob_v003759</name>
</gene>
<dbReference type="AlphaFoldDB" id="A0A484G0G4"/>
<accession>A0A484G0G4</accession>
<dbReference type="Proteomes" id="UP000014480">
    <property type="component" value="Unassembled WGS sequence"/>
</dbReference>
<protein>
    <submittedName>
        <fullName evidence="1">Uncharacterized protein</fullName>
    </submittedName>
</protein>
<keyword evidence="2" id="KW-1185">Reference proteome</keyword>